<proteinExistence type="predicted"/>
<organism evidence="2 3">
    <name type="scientific">Heterodera trifolii</name>
    <dbReference type="NCBI Taxonomy" id="157864"/>
    <lineage>
        <taxon>Eukaryota</taxon>
        <taxon>Metazoa</taxon>
        <taxon>Ecdysozoa</taxon>
        <taxon>Nematoda</taxon>
        <taxon>Chromadorea</taxon>
        <taxon>Rhabditida</taxon>
        <taxon>Tylenchina</taxon>
        <taxon>Tylenchomorpha</taxon>
        <taxon>Tylenchoidea</taxon>
        <taxon>Heteroderidae</taxon>
        <taxon>Heteroderinae</taxon>
        <taxon>Heterodera</taxon>
    </lineage>
</organism>
<sequence>MNLDIKNQREKVRLNVSSGGSQSNFGENGKNLNSFRQRRVFWPMRADADQMSRGTLPFDRGWVELTASCPGSTSPSADGRPMMRGLQGNGSELSPNGHHLSTAGCGMCI</sequence>
<accession>A0ABD2L410</accession>
<feature type="region of interest" description="Disordered" evidence="1">
    <location>
        <begin position="1"/>
        <end position="31"/>
    </location>
</feature>
<name>A0ABD2L410_9BILA</name>
<evidence type="ECO:0000256" key="1">
    <source>
        <dbReference type="SAM" id="MobiDB-lite"/>
    </source>
</evidence>
<dbReference type="AlphaFoldDB" id="A0ABD2L410"/>
<gene>
    <name evidence="2" type="ORF">niasHT_013043</name>
</gene>
<feature type="compositionally biased region" description="Polar residues" evidence="1">
    <location>
        <begin position="15"/>
        <end position="31"/>
    </location>
</feature>
<feature type="compositionally biased region" description="Basic and acidic residues" evidence="1">
    <location>
        <begin position="1"/>
        <end position="13"/>
    </location>
</feature>
<comment type="caution">
    <text evidence="2">The sequence shown here is derived from an EMBL/GenBank/DDBJ whole genome shotgun (WGS) entry which is preliminary data.</text>
</comment>
<keyword evidence="3" id="KW-1185">Reference proteome</keyword>
<evidence type="ECO:0000313" key="3">
    <source>
        <dbReference type="Proteomes" id="UP001620626"/>
    </source>
</evidence>
<dbReference type="EMBL" id="JBICBT010000556">
    <property type="protein sequence ID" value="KAL3109826.1"/>
    <property type="molecule type" value="Genomic_DNA"/>
</dbReference>
<dbReference type="Proteomes" id="UP001620626">
    <property type="component" value="Unassembled WGS sequence"/>
</dbReference>
<evidence type="ECO:0000313" key="2">
    <source>
        <dbReference type="EMBL" id="KAL3109826.1"/>
    </source>
</evidence>
<protein>
    <submittedName>
        <fullName evidence="2">Uncharacterized protein</fullName>
    </submittedName>
</protein>
<feature type="region of interest" description="Disordered" evidence="1">
    <location>
        <begin position="69"/>
        <end position="97"/>
    </location>
</feature>
<reference evidence="2 3" key="1">
    <citation type="submission" date="2024-10" db="EMBL/GenBank/DDBJ databases">
        <authorList>
            <person name="Kim D."/>
        </authorList>
    </citation>
    <scope>NUCLEOTIDE SEQUENCE [LARGE SCALE GENOMIC DNA]</scope>
    <source>
        <strain evidence="2">BH-2024</strain>
    </source>
</reference>